<gene>
    <name evidence="2" type="ORF">G7B40_016670</name>
</gene>
<feature type="signal peptide" evidence="1">
    <location>
        <begin position="1"/>
        <end position="16"/>
    </location>
</feature>
<comment type="caution">
    <text evidence="2">The sequence shown here is derived from an EMBL/GenBank/DDBJ whole genome shotgun (WGS) entry which is preliminary data.</text>
</comment>
<dbReference type="AlphaFoldDB" id="A0AAP5I727"/>
<dbReference type="EMBL" id="JAALHA020000007">
    <property type="protein sequence ID" value="MDR9896182.1"/>
    <property type="molecule type" value="Genomic_DNA"/>
</dbReference>
<evidence type="ECO:0000313" key="3">
    <source>
        <dbReference type="Proteomes" id="UP000667802"/>
    </source>
</evidence>
<keyword evidence="3" id="KW-1185">Reference proteome</keyword>
<name>A0AAP5I727_9CYAN</name>
<organism evidence="2 3">
    <name type="scientific">Aetokthonos hydrillicola Thurmond2011</name>
    <dbReference type="NCBI Taxonomy" id="2712845"/>
    <lineage>
        <taxon>Bacteria</taxon>
        <taxon>Bacillati</taxon>
        <taxon>Cyanobacteriota</taxon>
        <taxon>Cyanophyceae</taxon>
        <taxon>Nostocales</taxon>
        <taxon>Hapalosiphonaceae</taxon>
        <taxon>Aetokthonos</taxon>
    </lineage>
</organism>
<evidence type="ECO:0000256" key="1">
    <source>
        <dbReference type="SAM" id="SignalP"/>
    </source>
</evidence>
<dbReference type="Pfam" id="PF14218">
    <property type="entry name" value="COP23"/>
    <property type="match status" value="1"/>
</dbReference>
<reference evidence="3" key="1">
    <citation type="journal article" date="2021" name="Science">
        <title>Hunting the eagle killer: A cyanobacterial neurotoxin causes vacuolar myelinopathy.</title>
        <authorList>
            <person name="Breinlinger S."/>
            <person name="Phillips T.J."/>
            <person name="Haram B.N."/>
            <person name="Mares J."/>
            <person name="Martinez Yerena J.A."/>
            <person name="Hrouzek P."/>
            <person name="Sobotka R."/>
            <person name="Henderson W.M."/>
            <person name="Schmieder P."/>
            <person name="Williams S.M."/>
            <person name="Lauderdale J.D."/>
            <person name="Wilde H.D."/>
            <person name="Gerrin W."/>
            <person name="Kust A."/>
            <person name="Washington J.W."/>
            <person name="Wagner C."/>
            <person name="Geier B."/>
            <person name="Liebeke M."/>
            <person name="Enke H."/>
            <person name="Niedermeyer T.H.J."/>
            <person name="Wilde S.B."/>
        </authorList>
    </citation>
    <scope>NUCLEOTIDE SEQUENCE [LARGE SCALE GENOMIC DNA]</scope>
    <source>
        <strain evidence="3">Thurmond2011</strain>
    </source>
</reference>
<dbReference type="Proteomes" id="UP000667802">
    <property type="component" value="Unassembled WGS sequence"/>
</dbReference>
<dbReference type="RefSeq" id="WP_208344247.1">
    <property type="nucleotide sequence ID" value="NZ_CAWQFN010000486.1"/>
</dbReference>
<protein>
    <submittedName>
        <fullName evidence="2">COP23 domain-containing protein</fullName>
    </submittedName>
</protein>
<sequence>MKLPLIVKLLTGVAIAYGTTVTLNQPSYAEGATFQCAKNKGVFTTFVRTQDGKNLPMINWVSNYFGNQGLSQQQRCQEISRRFQSTYDNGLLRYIKGGTLNKQPVVCAATEKNAACKENTLLFTLKPGSDPDAVARKLFDRRALAAGKGVDQSGGDTSKDPVHIDVEAYLYFVPSQENEDASNTP</sequence>
<proteinExistence type="predicted"/>
<feature type="chain" id="PRO_5042831500" evidence="1">
    <location>
        <begin position="17"/>
        <end position="185"/>
    </location>
</feature>
<accession>A0AAP5I727</accession>
<evidence type="ECO:0000313" key="2">
    <source>
        <dbReference type="EMBL" id="MDR9896182.1"/>
    </source>
</evidence>
<keyword evidence="1" id="KW-0732">Signal</keyword>
<dbReference type="InterPro" id="IPR025478">
    <property type="entry name" value="COP23"/>
</dbReference>